<name>X6MXN9_RETFI</name>
<accession>X6MXN9</accession>
<sequence>MEIKKKEGHKSCMYKTSKGIREKRIEEEKKTKNGATNNINEMNSDSEKMLSYHDFVITNAIRSKSQFVFENKKLAFSILISHSDKEGSDKEDGNVFNSNILYPAFKNWAPKMEPLATVTNVKRCWFFFFFFEKKIIIFIF</sequence>
<evidence type="ECO:0000256" key="1">
    <source>
        <dbReference type="SAM" id="MobiDB-lite"/>
    </source>
</evidence>
<dbReference type="EMBL" id="ASPP01015241">
    <property type="protein sequence ID" value="ETO18257.1"/>
    <property type="molecule type" value="Genomic_DNA"/>
</dbReference>
<reference evidence="2 3" key="1">
    <citation type="journal article" date="2013" name="Curr. Biol.">
        <title>The Genome of the Foraminiferan Reticulomyxa filosa.</title>
        <authorList>
            <person name="Glockner G."/>
            <person name="Hulsmann N."/>
            <person name="Schleicher M."/>
            <person name="Noegel A.A."/>
            <person name="Eichinger L."/>
            <person name="Gallinger C."/>
            <person name="Pawlowski J."/>
            <person name="Sierra R."/>
            <person name="Euteneuer U."/>
            <person name="Pillet L."/>
            <person name="Moustafa A."/>
            <person name="Platzer M."/>
            <person name="Groth M."/>
            <person name="Szafranski K."/>
            <person name="Schliwa M."/>
        </authorList>
    </citation>
    <scope>NUCLEOTIDE SEQUENCE [LARGE SCALE GENOMIC DNA]</scope>
</reference>
<protein>
    <submittedName>
        <fullName evidence="2">Uncharacterized protein</fullName>
    </submittedName>
</protein>
<evidence type="ECO:0000313" key="3">
    <source>
        <dbReference type="Proteomes" id="UP000023152"/>
    </source>
</evidence>
<proteinExistence type="predicted"/>
<comment type="caution">
    <text evidence="2">The sequence shown here is derived from an EMBL/GenBank/DDBJ whole genome shotgun (WGS) entry which is preliminary data.</text>
</comment>
<feature type="region of interest" description="Disordered" evidence="1">
    <location>
        <begin position="1"/>
        <end position="42"/>
    </location>
</feature>
<gene>
    <name evidence="2" type="ORF">RFI_19026</name>
</gene>
<organism evidence="2 3">
    <name type="scientific">Reticulomyxa filosa</name>
    <dbReference type="NCBI Taxonomy" id="46433"/>
    <lineage>
        <taxon>Eukaryota</taxon>
        <taxon>Sar</taxon>
        <taxon>Rhizaria</taxon>
        <taxon>Retaria</taxon>
        <taxon>Foraminifera</taxon>
        <taxon>Monothalamids</taxon>
        <taxon>Reticulomyxidae</taxon>
        <taxon>Reticulomyxa</taxon>
    </lineage>
</organism>
<feature type="compositionally biased region" description="Basic and acidic residues" evidence="1">
    <location>
        <begin position="19"/>
        <end position="31"/>
    </location>
</feature>
<feature type="compositionally biased region" description="Polar residues" evidence="1">
    <location>
        <begin position="33"/>
        <end position="42"/>
    </location>
</feature>
<dbReference type="Proteomes" id="UP000023152">
    <property type="component" value="Unassembled WGS sequence"/>
</dbReference>
<keyword evidence="3" id="KW-1185">Reference proteome</keyword>
<dbReference type="AlphaFoldDB" id="X6MXN9"/>
<evidence type="ECO:0000313" key="2">
    <source>
        <dbReference type="EMBL" id="ETO18257.1"/>
    </source>
</evidence>